<dbReference type="STRING" id="1137799.GZ78_19140"/>
<gene>
    <name evidence="1" type="ORF">GZ78_19140</name>
</gene>
<dbReference type="EMBL" id="JOKH01000004">
    <property type="protein sequence ID" value="KEQ16797.1"/>
    <property type="molecule type" value="Genomic_DNA"/>
</dbReference>
<dbReference type="AlphaFoldDB" id="A0A081NEC4"/>
<name>A0A081NEC4_9GAMM</name>
<proteinExistence type="predicted"/>
<dbReference type="Proteomes" id="UP000028073">
    <property type="component" value="Unassembled WGS sequence"/>
</dbReference>
<reference evidence="1 2" key="1">
    <citation type="submission" date="2014-06" db="EMBL/GenBank/DDBJ databases">
        <title>Whole Genome Sequences of Three Symbiotic Endozoicomonas Bacteria.</title>
        <authorList>
            <person name="Neave M.J."/>
            <person name="Apprill A."/>
            <person name="Voolstra C.R."/>
        </authorList>
    </citation>
    <scope>NUCLEOTIDE SEQUENCE [LARGE SCALE GENOMIC DNA]</scope>
    <source>
        <strain evidence="1 2">DSM 25634</strain>
    </source>
</reference>
<accession>A0A081NEC4</accession>
<sequence length="176" mass="19287">MQLRLGIALFLTSALFSFLAVGSGTIPEVATKKLSEPPSLINTSHCPSPADIVFNHANGYWQAPLTPGMPSSWVRMRSDSPHQAPETKMTIIFEQASLIKEEGLYYLTCHYQVADLARESSYKIILEVERSVLLNGTLSLPIITAAGIWEGEATKNNIGLIVEPILKSVNSEFHSC</sequence>
<organism evidence="1 2">
    <name type="scientific">Endozoicomonas numazuensis</name>
    <dbReference type="NCBI Taxonomy" id="1137799"/>
    <lineage>
        <taxon>Bacteria</taxon>
        <taxon>Pseudomonadati</taxon>
        <taxon>Pseudomonadota</taxon>
        <taxon>Gammaproteobacteria</taxon>
        <taxon>Oceanospirillales</taxon>
        <taxon>Endozoicomonadaceae</taxon>
        <taxon>Endozoicomonas</taxon>
    </lineage>
</organism>
<evidence type="ECO:0000313" key="2">
    <source>
        <dbReference type="Proteomes" id="UP000028073"/>
    </source>
</evidence>
<protein>
    <submittedName>
        <fullName evidence="1">Uncharacterized protein</fullName>
    </submittedName>
</protein>
<comment type="caution">
    <text evidence="1">The sequence shown here is derived from an EMBL/GenBank/DDBJ whole genome shotgun (WGS) entry which is preliminary data.</text>
</comment>
<evidence type="ECO:0000313" key="1">
    <source>
        <dbReference type="EMBL" id="KEQ16797.1"/>
    </source>
</evidence>
<keyword evidence="2" id="KW-1185">Reference proteome</keyword>